<keyword evidence="2" id="KW-0378">Hydrolase</keyword>
<dbReference type="Pfam" id="PF00753">
    <property type="entry name" value="Lactamase_B"/>
    <property type="match status" value="1"/>
</dbReference>
<dbReference type="PANTHER" id="PTHR11203:SF37">
    <property type="entry name" value="INTEGRATOR COMPLEX SUBUNIT 11"/>
    <property type="match status" value="1"/>
</dbReference>
<feature type="non-terminal residue" evidence="2">
    <location>
        <position position="127"/>
    </location>
</feature>
<dbReference type="PANTHER" id="PTHR11203">
    <property type="entry name" value="CLEAVAGE AND POLYADENYLATION SPECIFICITY FACTOR FAMILY MEMBER"/>
    <property type="match status" value="1"/>
</dbReference>
<proteinExistence type="predicted"/>
<dbReference type="GO" id="GO:0004521">
    <property type="term" value="F:RNA endonuclease activity"/>
    <property type="evidence" value="ECO:0007669"/>
    <property type="project" value="TreeGrafter"/>
</dbReference>
<evidence type="ECO:0000313" key="3">
    <source>
        <dbReference type="Proteomes" id="UP000228812"/>
    </source>
</evidence>
<dbReference type="GO" id="GO:0016787">
    <property type="term" value="F:hydrolase activity"/>
    <property type="evidence" value="ECO:0007669"/>
    <property type="project" value="UniProtKB-KW"/>
</dbReference>
<dbReference type="Proteomes" id="UP000228812">
    <property type="component" value="Unassembled WGS sequence"/>
</dbReference>
<dbReference type="InterPro" id="IPR050698">
    <property type="entry name" value="MBL"/>
</dbReference>
<feature type="domain" description="Metallo-beta-lactamase" evidence="1">
    <location>
        <begin position="14"/>
        <end position="93"/>
    </location>
</feature>
<comment type="caution">
    <text evidence="2">The sequence shown here is derived from an EMBL/GenBank/DDBJ whole genome shotgun (WGS) entry which is preliminary data.</text>
</comment>
<dbReference type="AlphaFoldDB" id="A0A2G9ZA57"/>
<organism evidence="2 3">
    <name type="scientific">Candidatus Jorgensenbacteria bacterium CG23_combo_of_CG06-09_8_20_14_all_54_14</name>
    <dbReference type="NCBI Taxonomy" id="1974595"/>
    <lineage>
        <taxon>Bacteria</taxon>
        <taxon>Candidatus Joergenseniibacteriota</taxon>
    </lineage>
</organism>
<evidence type="ECO:0000313" key="2">
    <source>
        <dbReference type="EMBL" id="PIP30037.1"/>
    </source>
</evidence>
<sequence length="127" mass="14262">MELTFHGGARMVTGSNYLLESGGEQILIDCGLNQGSRFCEAKNFEPFHYDPKKIKALFVTHAHIDHTGRIPQLVRQGFTGPIYSTEPTKDFAELLLLDSEHILREDAEVHHREPLYGAEDVNRAGAQ</sequence>
<protein>
    <submittedName>
        <fullName evidence="2">MBL fold hydrolase</fullName>
    </submittedName>
</protein>
<dbReference type="InterPro" id="IPR001279">
    <property type="entry name" value="Metallo-B-lactamas"/>
</dbReference>
<dbReference type="InterPro" id="IPR036866">
    <property type="entry name" value="RibonucZ/Hydroxyglut_hydro"/>
</dbReference>
<dbReference type="EMBL" id="PCRZ01000016">
    <property type="protein sequence ID" value="PIP30037.1"/>
    <property type="molecule type" value="Genomic_DNA"/>
</dbReference>
<name>A0A2G9ZA57_9BACT</name>
<evidence type="ECO:0000259" key="1">
    <source>
        <dbReference type="Pfam" id="PF00753"/>
    </source>
</evidence>
<dbReference type="Gene3D" id="3.60.15.10">
    <property type="entry name" value="Ribonuclease Z/Hydroxyacylglutathione hydrolase-like"/>
    <property type="match status" value="1"/>
</dbReference>
<dbReference type="SUPFAM" id="SSF56281">
    <property type="entry name" value="Metallo-hydrolase/oxidoreductase"/>
    <property type="match status" value="1"/>
</dbReference>
<accession>A0A2G9ZA57</accession>
<gene>
    <name evidence="2" type="ORF">COX26_00815</name>
</gene>
<reference evidence="2 3" key="1">
    <citation type="submission" date="2017-09" db="EMBL/GenBank/DDBJ databases">
        <title>Depth-based differentiation of microbial function through sediment-hosted aquifers and enrichment of novel symbionts in the deep terrestrial subsurface.</title>
        <authorList>
            <person name="Probst A.J."/>
            <person name="Ladd B."/>
            <person name="Jarett J.K."/>
            <person name="Geller-Mcgrath D.E."/>
            <person name="Sieber C.M."/>
            <person name="Emerson J.B."/>
            <person name="Anantharaman K."/>
            <person name="Thomas B.C."/>
            <person name="Malmstrom R."/>
            <person name="Stieglmeier M."/>
            <person name="Klingl A."/>
            <person name="Woyke T."/>
            <person name="Ryan C.M."/>
            <person name="Banfield J.F."/>
        </authorList>
    </citation>
    <scope>NUCLEOTIDE SEQUENCE [LARGE SCALE GENOMIC DNA]</scope>
    <source>
        <strain evidence="2">CG23_combo_of_CG06-09_8_20_14_all_54_14</strain>
    </source>
</reference>
<dbReference type="CDD" id="cd16295">
    <property type="entry name" value="TTHA0252-CPSF-like_MBL-fold"/>
    <property type="match status" value="1"/>
</dbReference>